<dbReference type="SUPFAM" id="SSF52540">
    <property type="entry name" value="P-loop containing nucleoside triphosphate hydrolases"/>
    <property type="match status" value="1"/>
</dbReference>
<dbReference type="PANTHER" id="PTHR42957:SF1">
    <property type="entry name" value="HELICASE MJ1565-RELATED"/>
    <property type="match status" value="1"/>
</dbReference>
<dbReference type="InterPro" id="IPR008571">
    <property type="entry name" value="HerA-like"/>
</dbReference>
<comment type="caution">
    <text evidence="2">The sequence shown here is derived from an EMBL/GenBank/DDBJ whole genome shotgun (WGS) entry which is preliminary data.</text>
</comment>
<proteinExistence type="predicted"/>
<dbReference type="CDD" id="cd01127">
    <property type="entry name" value="TrwB_TraG_TraD_VirD4"/>
    <property type="match status" value="1"/>
</dbReference>
<reference evidence="2 3" key="1">
    <citation type="journal article" date="2002" name="Int. J. Syst. Evol. Microbiol.">
        <title>Sphingopyxis witflariensis sp. nov., isolated from activated sludge.</title>
        <authorList>
            <person name="Kampfer P."/>
            <person name="Witzenberger R."/>
            <person name="Denner E.B."/>
            <person name="Busse H.J."/>
            <person name="Neef A."/>
        </authorList>
    </citation>
    <scope>NUCLEOTIDE SEQUENCE [LARGE SCALE GENOMIC DNA]</scope>
    <source>
        <strain evidence="2 3">DSM 14551</strain>
    </source>
</reference>
<dbReference type="Gene3D" id="3.40.50.300">
    <property type="entry name" value="P-loop containing nucleotide triphosphate hydrolases"/>
    <property type="match status" value="2"/>
</dbReference>
<dbReference type="OrthoDB" id="9806951at2"/>
<evidence type="ECO:0000259" key="1">
    <source>
        <dbReference type="Pfam" id="PF01935"/>
    </source>
</evidence>
<keyword evidence="3" id="KW-1185">Reference proteome</keyword>
<evidence type="ECO:0000313" key="3">
    <source>
        <dbReference type="Proteomes" id="UP000197097"/>
    </source>
</evidence>
<dbReference type="PANTHER" id="PTHR42957">
    <property type="entry name" value="HELICASE MJ1565-RELATED"/>
    <property type="match status" value="1"/>
</dbReference>
<name>A0A246JV30_9SPHN</name>
<organism evidence="2 3">
    <name type="scientific">Sphingopyxis witflariensis</name>
    <dbReference type="NCBI Taxonomy" id="173675"/>
    <lineage>
        <taxon>Bacteria</taxon>
        <taxon>Pseudomonadati</taxon>
        <taxon>Pseudomonadota</taxon>
        <taxon>Alphaproteobacteria</taxon>
        <taxon>Sphingomonadales</taxon>
        <taxon>Sphingomonadaceae</taxon>
        <taxon>Sphingopyxis</taxon>
    </lineage>
</organism>
<protein>
    <submittedName>
        <fullName evidence="2">ATPase</fullName>
    </submittedName>
</protein>
<dbReference type="InterPro" id="IPR027417">
    <property type="entry name" value="P-loop_NTPase"/>
</dbReference>
<feature type="domain" description="Helicase HerA central" evidence="1">
    <location>
        <begin position="124"/>
        <end position="356"/>
    </location>
</feature>
<dbReference type="AlphaFoldDB" id="A0A246JV30"/>
<dbReference type="Proteomes" id="UP000197097">
    <property type="component" value="Unassembled WGS sequence"/>
</dbReference>
<dbReference type="Pfam" id="PF01935">
    <property type="entry name" value="DUF87"/>
    <property type="match status" value="1"/>
</dbReference>
<dbReference type="EMBL" id="NISJ01000005">
    <property type="protein sequence ID" value="OWQ96756.1"/>
    <property type="molecule type" value="Genomic_DNA"/>
</dbReference>
<evidence type="ECO:0000313" key="2">
    <source>
        <dbReference type="EMBL" id="OWQ96756.1"/>
    </source>
</evidence>
<gene>
    <name evidence="2" type="ORF">CDQ91_11495</name>
</gene>
<accession>A0A246JV30</accession>
<sequence length="528" mass="57906">MGEVIDISGSASRLLLDSAAIAALTTSSDPAVAMAGQVGAQVKVRVGNIWLLGSIRDQQLHEKGQGLVLASIDFLGEGDEEKITGRIHNFRRGVTRFPVPGSQVFAATGADLKQIYAADERAHVEIGTVYPTKDIRGSLYVDAMLGKHFALLGSTGTGKSTSAALILHKICELAPQGHIVMIDPHGEYSAAFKGIGALFDVDNLAMPYWLMNFEEHCEVFITSEGRDRQSDCDVLAKCLLQARQRNRLAEGMSKLTVDSPIPYLLSDLLNILQNEMGKLDKATSSAPFMRIKGKIEEMRADPRYGFMFSGMLVADTMSAFIGKIFRLPSDGRPISIIDVSGVPSDITSVVVAVLSRLTFDYAIWSRGEPQRPILLVCEEAHRYIPAKDVGQGQAVRKVLERIAKEGRKYGVSLGLITQRPSDLAEGVLSQCGTIISMRLNNERDQHFVKAAMPEGARGFIDSIPALRNRECIVCGEGVSIPMRIYLDTLDEDKRPASSDPLFSKLWRETGGEPEMLERVVKRWRSQGR</sequence>
<dbReference type="InterPro" id="IPR002789">
    <property type="entry name" value="HerA_central"/>
</dbReference>